<feature type="active site" description="Charge relay system" evidence="6">
    <location>
        <position position="12"/>
    </location>
</feature>
<dbReference type="GO" id="GO:0019628">
    <property type="term" value="P:urate catabolic process"/>
    <property type="evidence" value="ECO:0007669"/>
    <property type="project" value="UniProtKB-UniPathway"/>
</dbReference>
<name>L1JQ23_GUITC</name>
<dbReference type="NCBIfam" id="TIGR03383">
    <property type="entry name" value="urate_oxi"/>
    <property type="match status" value="1"/>
</dbReference>
<comment type="subcellular location">
    <subcellularLocation>
        <location evidence="5">Peroxisome</location>
    </subcellularLocation>
</comment>
<dbReference type="Pfam" id="PF01014">
    <property type="entry name" value="Uricase"/>
    <property type="match status" value="2"/>
</dbReference>
<proteinExistence type="inferred from homology"/>
<feature type="binding site" evidence="7">
    <location>
        <position position="58"/>
    </location>
    <ligand>
        <name>urate</name>
        <dbReference type="ChEBI" id="CHEBI:17775"/>
    </ligand>
</feature>
<dbReference type="PIRSF" id="PIRSF000241">
    <property type="entry name" value="Urate_oxidase"/>
    <property type="match status" value="1"/>
</dbReference>
<keyword evidence="4 5" id="KW-0560">Oxidoreductase</keyword>
<dbReference type="GO" id="GO:0004846">
    <property type="term" value="F:urate oxidase activity"/>
    <property type="evidence" value="ECO:0007669"/>
    <property type="project" value="UniProtKB-EC"/>
</dbReference>
<dbReference type="OMA" id="ATMYKMS"/>
<dbReference type="SUPFAM" id="SSF55620">
    <property type="entry name" value="Tetrahydrobiopterin biosynthesis enzymes-like"/>
    <property type="match status" value="2"/>
</dbReference>
<protein>
    <recommendedName>
        <fullName evidence="5 8">Uricase</fullName>
        <ecNumber evidence="5 8">1.7.3.3</ecNumber>
    </recommendedName>
    <alternativeName>
        <fullName evidence="5">Urate oxidase</fullName>
    </alternativeName>
</protein>
<reference evidence="10" key="3">
    <citation type="submission" date="2016-03" db="UniProtKB">
        <authorList>
            <consortium name="EnsemblProtists"/>
        </authorList>
    </citation>
    <scope>IDENTIFICATION</scope>
</reference>
<evidence type="ECO:0000313" key="10">
    <source>
        <dbReference type="EnsemblProtists" id="EKX50567"/>
    </source>
</evidence>
<gene>
    <name evidence="9" type="ORF">GUITHDRAFT_161824</name>
</gene>
<dbReference type="GO" id="GO:0006145">
    <property type="term" value="P:purine nucleobase catabolic process"/>
    <property type="evidence" value="ECO:0007669"/>
    <property type="project" value="TreeGrafter"/>
</dbReference>
<feature type="binding site" evidence="7">
    <location>
        <position position="233"/>
    </location>
    <ligand>
        <name>urate</name>
        <dbReference type="ChEBI" id="CHEBI:17775"/>
    </ligand>
</feature>
<evidence type="ECO:0000256" key="2">
    <source>
        <dbReference type="ARBA" id="ARBA00009760"/>
    </source>
</evidence>
<reference evidence="9 11" key="1">
    <citation type="journal article" date="2012" name="Nature">
        <title>Algal genomes reveal evolutionary mosaicism and the fate of nucleomorphs.</title>
        <authorList>
            <consortium name="DOE Joint Genome Institute"/>
            <person name="Curtis B.A."/>
            <person name="Tanifuji G."/>
            <person name="Burki F."/>
            <person name="Gruber A."/>
            <person name="Irimia M."/>
            <person name="Maruyama S."/>
            <person name="Arias M.C."/>
            <person name="Ball S.G."/>
            <person name="Gile G.H."/>
            <person name="Hirakawa Y."/>
            <person name="Hopkins J.F."/>
            <person name="Kuo A."/>
            <person name="Rensing S.A."/>
            <person name="Schmutz J."/>
            <person name="Symeonidi A."/>
            <person name="Elias M."/>
            <person name="Eveleigh R.J."/>
            <person name="Herman E.K."/>
            <person name="Klute M.J."/>
            <person name="Nakayama T."/>
            <person name="Obornik M."/>
            <person name="Reyes-Prieto A."/>
            <person name="Armbrust E.V."/>
            <person name="Aves S.J."/>
            <person name="Beiko R.G."/>
            <person name="Coutinho P."/>
            <person name="Dacks J.B."/>
            <person name="Durnford D.G."/>
            <person name="Fast N.M."/>
            <person name="Green B.R."/>
            <person name="Grisdale C.J."/>
            <person name="Hempel F."/>
            <person name="Henrissat B."/>
            <person name="Hoppner M.P."/>
            <person name="Ishida K."/>
            <person name="Kim E."/>
            <person name="Koreny L."/>
            <person name="Kroth P.G."/>
            <person name="Liu Y."/>
            <person name="Malik S.B."/>
            <person name="Maier U.G."/>
            <person name="McRose D."/>
            <person name="Mock T."/>
            <person name="Neilson J.A."/>
            <person name="Onodera N.T."/>
            <person name="Poole A.M."/>
            <person name="Pritham E.J."/>
            <person name="Richards T.A."/>
            <person name="Rocap G."/>
            <person name="Roy S.W."/>
            <person name="Sarai C."/>
            <person name="Schaack S."/>
            <person name="Shirato S."/>
            <person name="Slamovits C.H."/>
            <person name="Spencer D.F."/>
            <person name="Suzuki S."/>
            <person name="Worden A.Z."/>
            <person name="Zauner S."/>
            <person name="Barry K."/>
            <person name="Bell C."/>
            <person name="Bharti A.K."/>
            <person name="Crow J.A."/>
            <person name="Grimwood J."/>
            <person name="Kramer R."/>
            <person name="Lindquist E."/>
            <person name="Lucas S."/>
            <person name="Salamov A."/>
            <person name="McFadden G.I."/>
            <person name="Lane C.E."/>
            <person name="Keeling P.J."/>
            <person name="Gray M.W."/>
            <person name="Grigoriev I.V."/>
            <person name="Archibald J.M."/>
        </authorList>
    </citation>
    <scope>NUCLEOTIDE SEQUENCE</scope>
    <source>
        <strain evidence="9 11">CCMP2712</strain>
    </source>
</reference>
<dbReference type="GO" id="GO:0005777">
    <property type="term" value="C:peroxisome"/>
    <property type="evidence" value="ECO:0007669"/>
    <property type="project" value="UniProtKB-SubCell"/>
</dbReference>
<feature type="active site" description="Charge relay system" evidence="6">
    <location>
        <position position="262"/>
    </location>
</feature>
<evidence type="ECO:0000256" key="3">
    <source>
        <dbReference type="ARBA" id="ARBA00022631"/>
    </source>
</evidence>
<dbReference type="STRING" id="905079.L1JQ23"/>
<keyword evidence="5" id="KW-0576">Peroxisome</keyword>
<feature type="binding site" evidence="7">
    <location>
        <position position="260"/>
    </location>
    <ligand>
        <name>O2</name>
        <dbReference type="ChEBI" id="CHEBI:15379"/>
    </ligand>
</feature>
<reference evidence="11" key="2">
    <citation type="submission" date="2012-11" db="EMBL/GenBank/DDBJ databases">
        <authorList>
            <person name="Kuo A."/>
            <person name="Curtis B.A."/>
            <person name="Tanifuji G."/>
            <person name="Burki F."/>
            <person name="Gruber A."/>
            <person name="Irimia M."/>
            <person name="Maruyama S."/>
            <person name="Arias M.C."/>
            <person name="Ball S.G."/>
            <person name="Gile G.H."/>
            <person name="Hirakawa Y."/>
            <person name="Hopkins J.F."/>
            <person name="Rensing S.A."/>
            <person name="Schmutz J."/>
            <person name="Symeonidi A."/>
            <person name="Elias M."/>
            <person name="Eveleigh R.J."/>
            <person name="Herman E.K."/>
            <person name="Klute M.J."/>
            <person name="Nakayama T."/>
            <person name="Obornik M."/>
            <person name="Reyes-Prieto A."/>
            <person name="Armbrust E.V."/>
            <person name="Aves S.J."/>
            <person name="Beiko R.G."/>
            <person name="Coutinho P."/>
            <person name="Dacks J.B."/>
            <person name="Durnford D.G."/>
            <person name="Fast N.M."/>
            <person name="Green B.R."/>
            <person name="Grisdale C."/>
            <person name="Hempe F."/>
            <person name="Henrissat B."/>
            <person name="Hoppner M.P."/>
            <person name="Ishida K.-I."/>
            <person name="Kim E."/>
            <person name="Koreny L."/>
            <person name="Kroth P.G."/>
            <person name="Liu Y."/>
            <person name="Malik S.-B."/>
            <person name="Maier U.G."/>
            <person name="McRose D."/>
            <person name="Mock T."/>
            <person name="Neilson J.A."/>
            <person name="Onodera N.T."/>
            <person name="Poole A.M."/>
            <person name="Pritham E.J."/>
            <person name="Richards T.A."/>
            <person name="Rocap G."/>
            <person name="Roy S.W."/>
            <person name="Sarai C."/>
            <person name="Schaack S."/>
            <person name="Shirato S."/>
            <person name="Slamovits C.H."/>
            <person name="Spencer D.F."/>
            <person name="Suzuki S."/>
            <person name="Worden A.Z."/>
            <person name="Zauner S."/>
            <person name="Barry K."/>
            <person name="Bell C."/>
            <person name="Bharti A.K."/>
            <person name="Crow J.A."/>
            <person name="Grimwood J."/>
            <person name="Kramer R."/>
            <person name="Lindquist E."/>
            <person name="Lucas S."/>
            <person name="Salamov A."/>
            <person name="McFadden G.I."/>
            <person name="Lane C.E."/>
            <person name="Keeling P.J."/>
            <person name="Gray M.W."/>
            <person name="Grigoriev I.V."/>
            <person name="Archibald J.M."/>
        </authorList>
    </citation>
    <scope>NUCLEOTIDE SEQUENCE</scope>
    <source>
        <strain evidence="11">CCMP2712</strain>
    </source>
</reference>
<feature type="active site" description="Charge relay system" evidence="6">
    <location>
        <position position="58"/>
    </location>
</feature>
<dbReference type="HOGENOM" id="CLU_048151_1_0_1"/>
<evidence type="ECO:0000313" key="11">
    <source>
        <dbReference type="Proteomes" id="UP000011087"/>
    </source>
</evidence>
<sequence length="304" mass="33977">MSGHLSEHAYGKIKIRVMKLNRQSSGRHEIHELTVNTLLWGDFADSWTTGSNTKIVATETQKNTVYQLARSHDLSSPEEFGKVIASHFLSTYHWITKVQVTLFEDPWGRIHIDQEPHNHAFTKTTTERRYAKVVQSRGAPAKITGGILNFIVLKSTQSSFTGFVGHKGSIMEKDKWTTLGESTDRIFSTSVESEWEYASDKAPFNECYERVKTAFIKNFAGPAKEGVPSPSAQLTQHQMCLGAIEACKPHITDIKIITPNLHYMPLSSLNVPAHMHATNNDVFFPIDGPSGYITSSASLNRSKL</sequence>
<feature type="binding site" evidence="7">
    <location>
        <position position="185"/>
    </location>
    <ligand>
        <name>5-hydroxyisourate</name>
        <dbReference type="ChEBI" id="CHEBI:18072"/>
    </ligand>
</feature>
<comment type="function">
    <text evidence="5 8">Catalyzes the oxidation of uric acid to 5-hydroxyisourate, which is further processed to form (S)-allantoin.</text>
</comment>
<comment type="pathway">
    <text evidence="1 5">Purine metabolism; urate degradation; (S)-allantoin from urate: step 1/3.</text>
</comment>
<evidence type="ECO:0000313" key="9">
    <source>
        <dbReference type="EMBL" id="EKX50567.1"/>
    </source>
</evidence>
<dbReference type="PaxDb" id="55529-EKX50567"/>
<dbReference type="InterPro" id="IPR002042">
    <property type="entry name" value="Uricase"/>
</dbReference>
<dbReference type="PANTHER" id="PTHR42874:SF1">
    <property type="entry name" value="URICASE"/>
    <property type="match status" value="1"/>
</dbReference>
<feature type="binding site" evidence="7">
    <location>
        <position position="233"/>
    </location>
    <ligand>
        <name>5-hydroxyisourate</name>
        <dbReference type="ChEBI" id="CHEBI:18072"/>
    </ligand>
</feature>
<evidence type="ECO:0000256" key="1">
    <source>
        <dbReference type="ARBA" id="ARBA00004831"/>
    </source>
</evidence>
<keyword evidence="11" id="KW-1185">Reference proteome</keyword>
<accession>L1JQ23</accession>
<dbReference type="PANTHER" id="PTHR42874">
    <property type="entry name" value="URICASE"/>
    <property type="match status" value="1"/>
</dbReference>
<dbReference type="eggNOG" id="KOG1599">
    <property type="taxonomic scope" value="Eukaryota"/>
</dbReference>
<evidence type="ECO:0000256" key="8">
    <source>
        <dbReference type="RuleBase" id="RU004455"/>
    </source>
</evidence>
<dbReference type="UniPathway" id="UPA00394">
    <property type="reaction ID" value="UER00650"/>
</dbReference>
<dbReference type="AlphaFoldDB" id="L1JQ23"/>
<dbReference type="PRINTS" id="PR00093">
    <property type="entry name" value="URICASE"/>
</dbReference>
<evidence type="ECO:0000256" key="7">
    <source>
        <dbReference type="PIRSR" id="PIRSR000241-2"/>
    </source>
</evidence>
<evidence type="ECO:0000256" key="4">
    <source>
        <dbReference type="ARBA" id="ARBA00023002"/>
    </source>
</evidence>
<dbReference type="RefSeq" id="XP_005837547.1">
    <property type="nucleotide sequence ID" value="XM_005837490.1"/>
</dbReference>
<feature type="binding site" evidence="7">
    <location>
        <position position="185"/>
    </location>
    <ligand>
        <name>urate</name>
        <dbReference type="ChEBI" id="CHEBI:17775"/>
    </ligand>
</feature>
<dbReference type="OrthoDB" id="9992118at2759"/>
<evidence type="ECO:0000256" key="5">
    <source>
        <dbReference type="PIRNR" id="PIRNR000241"/>
    </source>
</evidence>
<keyword evidence="3 5" id="KW-0659">Purine metabolism</keyword>
<dbReference type="GeneID" id="17307071"/>
<comment type="similarity">
    <text evidence="2 5 8">Belongs to the uricase family.</text>
</comment>
<organism evidence="9">
    <name type="scientific">Guillardia theta (strain CCMP2712)</name>
    <name type="common">Cryptophyte</name>
    <dbReference type="NCBI Taxonomy" id="905079"/>
    <lineage>
        <taxon>Eukaryota</taxon>
        <taxon>Cryptophyceae</taxon>
        <taxon>Pyrenomonadales</taxon>
        <taxon>Geminigeraceae</taxon>
        <taxon>Guillardia</taxon>
    </lineage>
</organism>
<dbReference type="Gene3D" id="3.10.270.10">
    <property type="entry name" value="Urate Oxidase"/>
    <property type="match status" value="1"/>
</dbReference>
<feature type="binding site" evidence="7">
    <location>
        <position position="260"/>
    </location>
    <ligand>
        <name>5-hydroxyisourate</name>
        <dbReference type="ChEBI" id="CHEBI:18072"/>
    </ligand>
</feature>
<dbReference type="EMBL" id="JH992978">
    <property type="protein sequence ID" value="EKX50567.1"/>
    <property type="molecule type" value="Genomic_DNA"/>
</dbReference>
<feature type="binding site" evidence="7">
    <location>
        <position position="160"/>
    </location>
    <ligand>
        <name>urate</name>
        <dbReference type="ChEBI" id="CHEBI:17775"/>
    </ligand>
</feature>
<evidence type="ECO:0000256" key="6">
    <source>
        <dbReference type="PIRSR" id="PIRSR000241-1"/>
    </source>
</evidence>
<dbReference type="KEGG" id="gtt:GUITHDRAFT_161824"/>
<dbReference type="Proteomes" id="UP000011087">
    <property type="component" value="Unassembled WGS sequence"/>
</dbReference>
<feature type="binding site" evidence="7">
    <location>
        <position position="260"/>
    </location>
    <ligand>
        <name>urate</name>
        <dbReference type="ChEBI" id="CHEBI:17775"/>
    </ligand>
</feature>
<dbReference type="EnsemblProtists" id="EKX50567">
    <property type="protein sequence ID" value="EKX50567"/>
    <property type="gene ID" value="GUITHDRAFT_161824"/>
</dbReference>
<comment type="catalytic activity">
    <reaction evidence="5 8">
        <text>urate + O2 + H2O = 5-hydroxyisourate + H2O2</text>
        <dbReference type="Rhea" id="RHEA:21368"/>
        <dbReference type="ChEBI" id="CHEBI:15377"/>
        <dbReference type="ChEBI" id="CHEBI:15379"/>
        <dbReference type="ChEBI" id="CHEBI:16240"/>
        <dbReference type="ChEBI" id="CHEBI:17775"/>
        <dbReference type="ChEBI" id="CHEBI:18072"/>
        <dbReference type="EC" id="1.7.3.3"/>
    </reaction>
</comment>
<dbReference type="EC" id="1.7.3.3" evidence="5 8"/>